<dbReference type="AlphaFoldDB" id="A0A9D3NWP7"/>
<protein>
    <submittedName>
        <fullName evidence="1">Uncharacterized protein</fullName>
    </submittedName>
</protein>
<reference evidence="1 2" key="1">
    <citation type="submission" date="2021-06" db="EMBL/GenBank/DDBJ databases">
        <title>Chromosome-level genome assembly of the red-tail catfish (Hemibagrus wyckioides).</title>
        <authorList>
            <person name="Shao F."/>
        </authorList>
    </citation>
    <scope>NUCLEOTIDE SEQUENCE [LARGE SCALE GENOMIC DNA]</scope>
    <source>
        <strain evidence="1">EC202008001</strain>
        <tissue evidence="1">Blood</tissue>
    </source>
</reference>
<evidence type="ECO:0000313" key="2">
    <source>
        <dbReference type="Proteomes" id="UP000824219"/>
    </source>
</evidence>
<gene>
    <name evidence="1" type="ORF">KOW79_006186</name>
</gene>
<sequence length="74" mass="7950">MRALPPNNYPEELPCETQFYSSNPIESPGNRGLEERLSAGLRAAGGQCRVTEVLLGGVEASSWTQHAVPFPAPP</sequence>
<accession>A0A9D3NWP7</accession>
<keyword evidence="2" id="KW-1185">Reference proteome</keyword>
<dbReference type="Proteomes" id="UP000824219">
    <property type="component" value="Linkage Group LG07"/>
</dbReference>
<dbReference type="EMBL" id="JAHKSW010000007">
    <property type="protein sequence ID" value="KAG7329964.1"/>
    <property type="molecule type" value="Genomic_DNA"/>
</dbReference>
<organism evidence="1 2">
    <name type="scientific">Hemibagrus wyckioides</name>
    <dbReference type="NCBI Taxonomy" id="337641"/>
    <lineage>
        <taxon>Eukaryota</taxon>
        <taxon>Metazoa</taxon>
        <taxon>Chordata</taxon>
        <taxon>Craniata</taxon>
        <taxon>Vertebrata</taxon>
        <taxon>Euteleostomi</taxon>
        <taxon>Actinopterygii</taxon>
        <taxon>Neopterygii</taxon>
        <taxon>Teleostei</taxon>
        <taxon>Ostariophysi</taxon>
        <taxon>Siluriformes</taxon>
        <taxon>Bagridae</taxon>
        <taxon>Hemibagrus</taxon>
    </lineage>
</organism>
<evidence type="ECO:0000313" key="1">
    <source>
        <dbReference type="EMBL" id="KAG7329964.1"/>
    </source>
</evidence>
<proteinExistence type="predicted"/>
<name>A0A9D3NWP7_9TELE</name>
<comment type="caution">
    <text evidence="1">The sequence shown here is derived from an EMBL/GenBank/DDBJ whole genome shotgun (WGS) entry which is preliminary data.</text>
</comment>